<evidence type="ECO:0000256" key="1">
    <source>
        <dbReference type="ARBA" id="ARBA00023180"/>
    </source>
</evidence>
<evidence type="ECO:0000259" key="4">
    <source>
        <dbReference type="PROSITE" id="PS51004"/>
    </source>
</evidence>
<dbReference type="GO" id="GO:0001755">
    <property type="term" value="P:neural crest cell migration"/>
    <property type="evidence" value="ECO:0007669"/>
    <property type="project" value="TreeGrafter"/>
</dbReference>
<dbReference type="InterPro" id="IPR001627">
    <property type="entry name" value="Semap_dom"/>
</dbReference>
<dbReference type="GO" id="GO:0030215">
    <property type="term" value="F:semaphorin receptor binding"/>
    <property type="evidence" value="ECO:0007669"/>
    <property type="project" value="InterPro"/>
</dbReference>
<evidence type="ECO:0000256" key="3">
    <source>
        <dbReference type="SAM" id="SignalP"/>
    </source>
</evidence>
<reference evidence="5" key="2">
    <citation type="submission" date="2025-09" db="UniProtKB">
        <authorList>
            <consortium name="Ensembl"/>
        </authorList>
    </citation>
    <scope>IDENTIFICATION</scope>
</reference>
<name>A0A3Q4AW81_MOLML</name>
<dbReference type="Proteomes" id="UP000261620">
    <property type="component" value="Unplaced"/>
</dbReference>
<dbReference type="InterPro" id="IPR027231">
    <property type="entry name" value="Semaphorin"/>
</dbReference>
<keyword evidence="3" id="KW-0732">Signal</keyword>
<dbReference type="GO" id="GO:0071526">
    <property type="term" value="P:semaphorin-plexin signaling pathway"/>
    <property type="evidence" value="ECO:0007669"/>
    <property type="project" value="TreeGrafter"/>
</dbReference>
<proteinExistence type="predicted"/>
<dbReference type="InterPro" id="IPR015943">
    <property type="entry name" value="WD40/YVTN_repeat-like_dom_sf"/>
</dbReference>
<accession>A0A3Q4AW81</accession>
<dbReference type="GO" id="GO:0005886">
    <property type="term" value="C:plasma membrane"/>
    <property type="evidence" value="ECO:0007669"/>
    <property type="project" value="TreeGrafter"/>
</dbReference>
<dbReference type="SUPFAM" id="SSF101912">
    <property type="entry name" value="Sema domain"/>
    <property type="match status" value="1"/>
</dbReference>
<dbReference type="InterPro" id="IPR036352">
    <property type="entry name" value="Semap_dom_sf"/>
</dbReference>
<evidence type="ECO:0000313" key="6">
    <source>
        <dbReference type="Proteomes" id="UP000261620"/>
    </source>
</evidence>
<evidence type="ECO:0000256" key="2">
    <source>
        <dbReference type="PROSITE-ProRule" id="PRU00352"/>
    </source>
</evidence>
<reference evidence="5" key="1">
    <citation type="submission" date="2025-08" db="UniProtKB">
        <authorList>
            <consortium name="Ensembl"/>
        </authorList>
    </citation>
    <scope>IDENTIFICATION</scope>
</reference>
<sequence>MGLRAALLLTELLLLTASRILLAGSLLEDSVPLNVADAHFSQRYPVFRPLPSGSESHNLLDFQLMTKINDTLFIAGRDQVYLVSLRESLGNEIIPYQKLTWKSGQADREMCTLKGKQGDECHNFIKVLVPRNDDLVFICGTNSFNPKCRTYRLANLTFNGEEINGMGRCPFDFKQTNIALFAGKPRPRLVGLAEEQSLLFHHHLYVFATVRLGPAAKINPRNKEKRKLQ</sequence>
<feature type="domain" description="Sema" evidence="4">
    <location>
        <begin position="30"/>
        <end position="229"/>
    </location>
</feature>
<dbReference type="STRING" id="94237.ENSMMOP00000009060"/>
<dbReference type="Gene3D" id="2.130.10.10">
    <property type="entry name" value="YVTN repeat-like/Quinoprotein amine dehydrogenase"/>
    <property type="match status" value="1"/>
</dbReference>
<protein>
    <recommendedName>
        <fullName evidence="4">Sema domain-containing protein</fullName>
    </recommendedName>
</protein>
<dbReference type="PANTHER" id="PTHR11036">
    <property type="entry name" value="SEMAPHORIN"/>
    <property type="match status" value="1"/>
</dbReference>
<dbReference type="PROSITE" id="PS51004">
    <property type="entry name" value="SEMA"/>
    <property type="match status" value="1"/>
</dbReference>
<dbReference type="GO" id="GO:0030335">
    <property type="term" value="P:positive regulation of cell migration"/>
    <property type="evidence" value="ECO:0007669"/>
    <property type="project" value="TreeGrafter"/>
</dbReference>
<feature type="chain" id="PRO_5018688887" description="Sema domain-containing protein" evidence="3">
    <location>
        <begin position="24"/>
        <end position="229"/>
    </location>
</feature>
<feature type="signal peptide" evidence="3">
    <location>
        <begin position="1"/>
        <end position="23"/>
    </location>
</feature>
<dbReference type="GO" id="GO:0007411">
    <property type="term" value="P:axon guidance"/>
    <property type="evidence" value="ECO:0007669"/>
    <property type="project" value="TreeGrafter"/>
</dbReference>
<dbReference type="Ensembl" id="ENSMMOT00000009221.1">
    <property type="protein sequence ID" value="ENSMMOP00000009060.1"/>
    <property type="gene ID" value="ENSMMOG00000006994.1"/>
</dbReference>
<dbReference type="GO" id="GO:0045499">
    <property type="term" value="F:chemorepellent activity"/>
    <property type="evidence" value="ECO:0007669"/>
    <property type="project" value="TreeGrafter"/>
</dbReference>
<dbReference type="PANTHER" id="PTHR11036:SF65">
    <property type="entry name" value="SEMAPHORIN-6D"/>
    <property type="match status" value="1"/>
</dbReference>
<comment type="caution">
    <text evidence="2">Lacks conserved residue(s) required for the propagation of feature annotation.</text>
</comment>
<organism evidence="5 6">
    <name type="scientific">Mola mola</name>
    <name type="common">Ocean sunfish</name>
    <name type="synonym">Tetraodon mola</name>
    <dbReference type="NCBI Taxonomy" id="94237"/>
    <lineage>
        <taxon>Eukaryota</taxon>
        <taxon>Metazoa</taxon>
        <taxon>Chordata</taxon>
        <taxon>Craniata</taxon>
        <taxon>Vertebrata</taxon>
        <taxon>Euteleostomi</taxon>
        <taxon>Actinopterygii</taxon>
        <taxon>Neopterygii</taxon>
        <taxon>Teleostei</taxon>
        <taxon>Neoteleostei</taxon>
        <taxon>Acanthomorphata</taxon>
        <taxon>Eupercaria</taxon>
        <taxon>Tetraodontiformes</taxon>
        <taxon>Molidae</taxon>
        <taxon>Mola</taxon>
    </lineage>
</organism>
<keyword evidence="1" id="KW-0325">Glycoprotein</keyword>
<evidence type="ECO:0000313" key="5">
    <source>
        <dbReference type="Ensembl" id="ENSMMOP00000009060.1"/>
    </source>
</evidence>
<dbReference type="AlphaFoldDB" id="A0A3Q4AW81"/>
<keyword evidence="6" id="KW-1185">Reference proteome</keyword>